<dbReference type="InterPro" id="IPR038765">
    <property type="entry name" value="Papain-like_cys_pep_sf"/>
</dbReference>
<dbReference type="PRINTS" id="PR01543">
    <property type="entry name" value="ANATRNSFRASE"/>
</dbReference>
<dbReference type="Pfam" id="PF00797">
    <property type="entry name" value="Acetyltransf_2"/>
    <property type="match status" value="1"/>
</dbReference>
<organism evidence="3 4">
    <name type="scientific">Pseudonocardia ammonioxydans</name>
    <dbReference type="NCBI Taxonomy" id="260086"/>
    <lineage>
        <taxon>Bacteria</taxon>
        <taxon>Bacillati</taxon>
        <taxon>Actinomycetota</taxon>
        <taxon>Actinomycetes</taxon>
        <taxon>Pseudonocardiales</taxon>
        <taxon>Pseudonocardiaceae</taxon>
        <taxon>Pseudonocardia</taxon>
    </lineage>
</organism>
<proteinExistence type="inferred from homology"/>
<dbReference type="GO" id="GO:0016407">
    <property type="term" value="F:acetyltransferase activity"/>
    <property type="evidence" value="ECO:0007669"/>
    <property type="project" value="InterPro"/>
</dbReference>
<dbReference type="Proteomes" id="UP000199614">
    <property type="component" value="Unassembled WGS sequence"/>
</dbReference>
<keyword evidence="4" id="KW-1185">Reference proteome</keyword>
<name>A0A1I5DZU2_PSUAM</name>
<evidence type="ECO:0000256" key="1">
    <source>
        <dbReference type="ARBA" id="ARBA00006547"/>
    </source>
</evidence>
<dbReference type="SUPFAM" id="SSF54001">
    <property type="entry name" value="Cysteine proteinases"/>
    <property type="match status" value="1"/>
</dbReference>
<evidence type="ECO:0000313" key="4">
    <source>
        <dbReference type="Proteomes" id="UP000199614"/>
    </source>
</evidence>
<sequence length="276" mass="31015">MLDAMLERIGHSGAVTQDSDTLTALHRAWRRAVPYENLDIQLGRPIRLDDESLYDKLIRRGRGGYCYEQNAVLCMLLRAAGFPVTVLEGAVLRETHGEARWGNHVVLLVTVGDERWIADAGIGDGFLDPLPLREGRYEQDGLVYRLERLDRDTWRFHHHPGGTISSYDFRLEAREIGDFADHSDRLSTSPESPYVTTLIVGRPLVDHTALLLSRTVRRLGAADPCVRTVGTPDEFARLLRETFHVPLDDLGRDGLELLWGRAGAQDALWRARVDGG</sequence>
<evidence type="ECO:0000313" key="3">
    <source>
        <dbReference type="EMBL" id="SFO04687.1"/>
    </source>
</evidence>
<dbReference type="PANTHER" id="PTHR11786">
    <property type="entry name" value="N-HYDROXYARYLAMINE O-ACETYLTRANSFERASE"/>
    <property type="match status" value="1"/>
</dbReference>
<gene>
    <name evidence="3" type="ORF">SAMN05216207_102834</name>
</gene>
<reference evidence="3 4" key="1">
    <citation type="submission" date="2016-10" db="EMBL/GenBank/DDBJ databases">
        <authorList>
            <person name="de Groot N.N."/>
        </authorList>
    </citation>
    <scope>NUCLEOTIDE SEQUENCE [LARGE SCALE GENOMIC DNA]</scope>
    <source>
        <strain evidence="3 4">CGMCC 4.1877</strain>
    </source>
</reference>
<dbReference type="Gene3D" id="3.30.2140.10">
    <property type="entry name" value="Arylamine N-acetyltransferase"/>
    <property type="match status" value="1"/>
</dbReference>
<keyword evidence="3" id="KW-0808">Transferase</keyword>
<dbReference type="OrthoDB" id="7181050at2"/>
<accession>A0A1I5DZU2</accession>
<protein>
    <submittedName>
        <fullName evidence="3">N-hydroxyarylamine O-acetyltransferase</fullName>
    </submittedName>
</protein>
<comment type="similarity">
    <text evidence="1 2">Belongs to the arylamine N-acetyltransferase family.</text>
</comment>
<dbReference type="PANTHER" id="PTHR11786:SF0">
    <property type="entry name" value="ARYLAMINE N-ACETYLTRANSFERASE 4-RELATED"/>
    <property type="match status" value="1"/>
</dbReference>
<evidence type="ECO:0000256" key="2">
    <source>
        <dbReference type="RuleBase" id="RU003452"/>
    </source>
</evidence>
<dbReference type="AlphaFoldDB" id="A0A1I5DZU2"/>
<dbReference type="EMBL" id="FOUY01000028">
    <property type="protein sequence ID" value="SFO04687.1"/>
    <property type="molecule type" value="Genomic_DNA"/>
</dbReference>
<dbReference type="Gene3D" id="2.40.128.150">
    <property type="entry name" value="Cysteine proteinases"/>
    <property type="match status" value="1"/>
</dbReference>
<dbReference type="STRING" id="260086.SAMN05216207_102834"/>
<dbReference type="InterPro" id="IPR001447">
    <property type="entry name" value="Arylamine_N-AcTrfase"/>
</dbReference>